<comment type="caution">
    <text evidence="2">The sequence shown here is derived from an EMBL/GenBank/DDBJ whole genome shotgun (WGS) entry which is preliminary data.</text>
</comment>
<feature type="chain" id="PRO_5040936557" evidence="1">
    <location>
        <begin position="23"/>
        <end position="76"/>
    </location>
</feature>
<protein>
    <submittedName>
        <fullName evidence="2">Uncharacterized protein</fullName>
    </submittedName>
</protein>
<dbReference type="Proteomes" id="UP001139516">
    <property type="component" value="Unassembled WGS sequence"/>
</dbReference>
<dbReference type="PROSITE" id="PS51257">
    <property type="entry name" value="PROKAR_LIPOPROTEIN"/>
    <property type="match status" value="1"/>
</dbReference>
<name>A0A9X1Y9G2_9PROT</name>
<keyword evidence="1" id="KW-0732">Signal</keyword>
<evidence type="ECO:0000313" key="3">
    <source>
        <dbReference type="Proteomes" id="UP001139516"/>
    </source>
</evidence>
<reference evidence="2" key="1">
    <citation type="submission" date="2022-04" db="EMBL/GenBank/DDBJ databases">
        <title>Roseomonas acroporae sp. nov., isolated from coral Acropora digitifera.</title>
        <authorList>
            <person name="Sun H."/>
        </authorList>
    </citation>
    <scope>NUCLEOTIDE SEQUENCE</scope>
    <source>
        <strain evidence="2">NAR14</strain>
    </source>
</reference>
<evidence type="ECO:0000256" key="1">
    <source>
        <dbReference type="SAM" id="SignalP"/>
    </source>
</evidence>
<keyword evidence="3" id="KW-1185">Reference proteome</keyword>
<gene>
    <name evidence="2" type="ORF">M0638_10385</name>
</gene>
<dbReference type="EMBL" id="JALPRX010000038">
    <property type="protein sequence ID" value="MCK8784790.1"/>
    <property type="molecule type" value="Genomic_DNA"/>
</dbReference>
<feature type="signal peptide" evidence="1">
    <location>
        <begin position="1"/>
        <end position="22"/>
    </location>
</feature>
<dbReference type="AlphaFoldDB" id="A0A9X1Y9G2"/>
<dbReference type="RefSeq" id="WP_248666911.1">
    <property type="nucleotide sequence ID" value="NZ_JALPRX010000038.1"/>
</dbReference>
<proteinExistence type="predicted"/>
<accession>A0A9X1Y9G2</accession>
<evidence type="ECO:0000313" key="2">
    <source>
        <dbReference type="EMBL" id="MCK8784790.1"/>
    </source>
</evidence>
<organism evidence="2 3">
    <name type="scientific">Roseomonas acroporae</name>
    <dbReference type="NCBI Taxonomy" id="2937791"/>
    <lineage>
        <taxon>Bacteria</taxon>
        <taxon>Pseudomonadati</taxon>
        <taxon>Pseudomonadota</taxon>
        <taxon>Alphaproteobacteria</taxon>
        <taxon>Acetobacterales</taxon>
        <taxon>Roseomonadaceae</taxon>
        <taxon>Roseomonas</taxon>
    </lineage>
</organism>
<sequence length="76" mass="8169">MGVRRLLLAVLASATLAGCADMADEAQRPAWYHPLPEGQRTTPRHRVPDDGYADQLVRAGAAAALRRPVVALLPAR</sequence>